<dbReference type="Gene3D" id="3.30.450.40">
    <property type="match status" value="1"/>
</dbReference>
<dbReference type="EMBL" id="UGCO01000001">
    <property type="protein sequence ID" value="STI78649.1"/>
    <property type="molecule type" value="Genomic_DNA"/>
</dbReference>
<feature type="domain" description="IclR-ED" evidence="1">
    <location>
        <begin position="1"/>
        <end position="57"/>
    </location>
</feature>
<evidence type="ECO:0000313" key="2">
    <source>
        <dbReference type="EMBL" id="STI78649.1"/>
    </source>
</evidence>
<dbReference type="Pfam" id="PF01614">
    <property type="entry name" value="IclR_C"/>
    <property type="match status" value="1"/>
</dbReference>
<dbReference type="SUPFAM" id="SSF55781">
    <property type="entry name" value="GAF domain-like"/>
    <property type="match status" value="1"/>
</dbReference>
<dbReference type="AlphaFoldDB" id="A0A376TQ47"/>
<name>A0A376TQ47_ECOLX</name>
<dbReference type="InterPro" id="IPR029016">
    <property type="entry name" value="GAF-like_dom_sf"/>
</dbReference>
<proteinExistence type="predicted"/>
<evidence type="ECO:0000259" key="1">
    <source>
        <dbReference type="PROSITE" id="PS51078"/>
    </source>
</evidence>
<dbReference type="Proteomes" id="UP000254405">
    <property type="component" value="Unassembled WGS sequence"/>
</dbReference>
<dbReference type="InterPro" id="IPR014757">
    <property type="entry name" value="Tscrpt_reg_IclR_C"/>
</dbReference>
<reference evidence="2 3" key="1">
    <citation type="submission" date="2018-06" db="EMBL/GenBank/DDBJ databases">
        <authorList>
            <consortium name="Pathogen Informatics"/>
            <person name="Doyle S."/>
        </authorList>
    </citation>
    <scope>NUCLEOTIDE SEQUENCE [LARGE SCALE GENOMIC DNA]</scope>
    <source>
        <strain evidence="2 3">NCTC8985</strain>
    </source>
</reference>
<gene>
    <name evidence="2" type="primary">iclR_3</name>
    <name evidence="2" type="ORF">NCTC8985_03983</name>
</gene>
<accession>A0A376TQ47</accession>
<organism evidence="2 3">
    <name type="scientific">Escherichia coli</name>
    <dbReference type="NCBI Taxonomy" id="562"/>
    <lineage>
        <taxon>Bacteria</taxon>
        <taxon>Pseudomonadati</taxon>
        <taxon>Pseudomonadota</taxon>
        <taxon>Gammaproteobacteria</taxon>
        <taxon>Enterobacterales</taxon>
        <taxon>Enterobacteriaceae</taxon>
        <taxon>Escherichia</taxon>
    </lineage>
</organism>
<protein>
    <submittedName>
        <fullName evidence="2">IclR family transcriptional regulator</fullName>
    </submittedName>
</protein>
<sequence length="74" mass="8230">MHWGLRCLAACIFDEHREPFAAISISGPISRITDDRVTEFGAMVIKAAKEVTLGVRWNALTFSGGQRQYSAHHT</sequence>
<dbReference type="PROSITE" id="PS51078">
    <property type="entry name" value="ICLR_ED"/>
    <property type="match status" value="1"/>
</dbReference>
<evidence type="ECO:0000313" key="3">
    <source>
        <dbReference type="Proteomes" id="UP000254405"/>
    </source>
</evidence>